<comment type="caution">
    <text evidence="4">The sequence shown here is derived from an EMBL/GenBank/DDBJ whole genome shotgun (WGS) entry which is preliminary data.</text>
</comment>
<dbReference type="Pfam" id="PF10428">
    <property type="entry name" value="SOG2"/>
    <property type="match status" value="1"/>
</dbReference>
<organism evidence="4 5">
    <name type="scientific">Psilocybe cf. subviscida</name>
    <dbReference type="NCBI Taxonomy" id="2480587"/>
    <lineage>
        <taxon>Eukaryota</taxon>
        <taxon>Fungi</taxon>
        <taxon>Dikarya</taxon>
        <taxon>Basidiomycota</taxon>
        <taxon>Agaricomycotina</taxon>
        <taxon>Agaricomycetes</taxon>
        <taxon>Agaricomycetidae</taxon>
        <taxon>Agaricales</taxon>
        <taxon>Agaricineae</taxon>
        <taxon>Strophariaceae</taxon>
        <taxon>Psilocybe</taxon>
    </lineage>
</organism>
<sequence length="936" mass="102263">MPIHEADDHSPFPKSLTVDHIVDALNHSPDGGATLFLSKLGIANVGPVEAEELAKGGHYDSTNAESIVERLALSNNRLTTIPPQFDSFKRLRYLNLKHNCFTVFPDAVTSLPSLQILDISHNKILRLPRFPGYLVKLRVLCLTRNKITKLPTYLAQFRELDLLQVEKNPIEWPPEQVMKSFGNAADVQHGKEWVQNLLNWLEAENLKEQEFEDSGYGEQPAWQSKSAYNSWKFPLHQGEFDPGRTPHARSFSIDSINSISSALDSPLGSDLSGQTSSDNQVLRNMLSISGRNTAEGSPTLANGHPNGFLEPEAMHTRTTSHASVLRNPQSAGKMNLKNSLPDLRTAHKEPGKKVPPLPDSLVPAIPSSTSNRQDSGSSSGSASLPTIPDSEEPRDDGRNLPFVAVERSSYFHRTSVMTISKSLPRSLVCLVETARSILFSMGQLYQTLEHYMQGFERLSPKFQKVLDPANVNMLHLIRALDRFDDLSPKSTPSPAVCRALVECCRDTISSLRKAVGLLTAQVAIQPVDDARFARWLILELYGVTAEISTAWQAMLPELESLKPFLHGSVLSKTSTFNSDFSDLGPALRLRPGEIRVGRTRRHAGSFSSKDVEIGKELPSYDIEPGMIGGLAPRANGTTLRTPKRQLTAPVLPTLGNLNGASIYHSSSSSSSQPNLGLYHLREGSQTSLHDSPKQGFESPSVTRTTIGRDVLQAVQTAVGIAPVVWDQIEDALSHVVAIQPSLREVLERARITTSKLAGNVVDILDGDTETDKRLLRENVRTFLKVMVQLSNMLKAHGNPRSVPAALGSNMVKLTNSTHDFASLFQVSSSSSLTSYIPRSSSPSSYPKSATYTSTAHHIELDNQLASSLSRTKSSQPTPTPTSVSTTLSATKQPLSSSSPYDSAFNFPPTAPLSIKPNGTRRLRSAREGSINSADPG</sequence>
<dbReference type="InterPro" id="IPR003591">
    <property type="entry name" value="Leu-rich_rpt_typical-subtyp"/>
</dbReference>
<feature type="compositionally biased region" description="Polar residues" evidence="3">
    <location>
        <begin position="290"/>
        <end position="300"/>
    </location>
</feature>
<dbReference type="InterPro" id="IPR019487">
    <property type="entry name" value="RAM_signalling_pathway_SOG2"/>
</dbReference>
<evidence type="ECO:0008006" key="6">
    <source>
        <dbReference type="Google" id="ProtNLM"/>
    </source>
</evidence>
<dbReference type="PANTHER" id="PTHR24366:SF96">
    <property type="entry name" value="LEUCINE RICH REPEAT CONTAINING 53"/>
    <property type="match status" value="1"/>
</dbReference>
<feature type="compositionally biased region" description="Low complexity" evidence="3">
    <location>
        <begin position="367"/>
        <end position="383"/>
    </location>
</feature>
<dbReference type="InterPro" id="IPR032675">
    <property type="entry name" value="LRR_dom_sf"/>
</dbReference>
<dbReference type="SMART" id="SM00369">
    <property type="entry name" value="LRR_TYP"/>
    <property type="match status" value="4"/>
</dbReference>
<dbReference type="OrthoDB" id="1394818at2759"/>
<accession>A0A8H5BXS9</accession>
<keyword evidence="5" id="KW-1185">Reference proteome</keyword>
<protein>
    <recommendedName>
        <fullName evidence="6">RAM signaling network component</fullName>
    </recommendedName>
</protein>
<feature type="compositionally biased region" description="Low complexity" evidence="3">
    <location>
        <begin position="869"/>
        <end position="890"/>
    </location>
</feature>
<dbReference type="PROSITE" id="PS51450">
    <property type="entry name" value="LRR"/>
    <property type="match status" value="2"/>
</dbReference>
<evidence type="ECO:0000256" key="3">
    <source>
        <dbReference type="SAM" id="MobiDB-lite"/>
    </source>
</evidence>
<dbReference type="SUPFAM" id="SSF52058">
    <property type="entry name" value="L domain-like"/>
    <property type="match status" value="1"/>
</dbReference>
<gene>
    <name evidence="4" type="ORF">D9619_005831</name>
</gene>
<dbReference type="AlphaFoldDB" id="A0A8H5BXS9"/>
<evidence type="ECO:0000256" key="2">
    <source>
        <dbReference type="ARBA" id="ARBA00022737"/>
    </source>
</evidence>
<dbReference type="Proteomes" id="UP000567179">
    <property type="component" value="Unassembled WGS sequence"/>
</dbReference>
<keyword evidence="2" id="KW-0677">Repeat</keyword>
<evidence type="ECO:0000313" key="4">
    <source>
        <dbReference type="EMBL" id="KAF5331179.1"/>
    </source>
</evidence>
<evidence type="ECO:0000313" key="5">
    <source>
        <dbReference type="Proteomes" id="UP000567179"/>
    </source>
</evidence>
<dbReference type="Gene3D" id="3.80.10.10">
    <property type="entry name" value="Ribonuclease Inhibitor"/>
    <property type="match status" value="1"/>
</dbReference>
<feature type="compositionally biased region" description="Polar residues" evidence="3">
    <location>
        <begin position="316"/>
        <end position="338"/>
    </location>
</feature>
<feature type="compositionally biased region" description="Polar residues" evidence="3">
    <location>
        <begin position="891"/>
        <end position="900"/>
    </location>
</feature>
<name>A0A8H5BXS9_9AGAR</name>
<evidence type="ECO:0000256" key="1">
    <source>
        <dbReference type="ARBA" id="ARBA00022614"/>
    </source>
</evidence>
<dbReference type="Pfam" id="PF13855">
    <property type="entry name" value="LRR_8"/>
    <property type="match status" value="1"/>
</dbReference>
<dbReference type="EMBL" id="JAACJJ010000001">
    <property type="protein sequence ID" value="KAF5331179.1"/>
    <property type="molecule type" value="Genomic_DNA"/>
</dbReference>
<dbReference type="InterPro" id="IPR001611">
    <property type="entry name" value="Leu-rich_rpt"/>
</dbReference>
<dbReference type="PANTHER" id="PTHR24366">
    <property type="entry name" value="IG(IMMUNOGLOBULIN) AND LRR(LEUCINE RICH REPEAT) DOMAINS"/>
    <property type="match status" value="1"/>
</dbReference>
<feature type="region of interest" description="Disordered" evidence="3">
    <location>
        <begin position="865"/>
        <end position="936"/>
    </location>
</feature>
<keyword evidence="1" id="KW-0433">Leucine-rich repeat</keyword>
<proteinExistence type="predicted"/>
<feature type="region of interest" description="Disordered" evidence="3">
    <location>
        <begin position="290"/>
        <end position="399"/>
    </location>
</feature>
<reference evidence="4 5" key="1">
    <citation type="journal article" date="2020" name="ISME J.">
        <title>Uncovering the hidden diversity of litter-decomposition mechanisms in mushroom-forming fungi.</title>
        <authorList>
            <person name="Floudas D."/>
            <person name="Bentzer J."/>
            <person name="Ahren D."/>
            <person name="Johansson T."/>
            <person name="Persson P."/>
            <person name="Tunlid A."/>
        </authorList>
    </citation>
    <scope>NUCLEOTIDE SEQUENCE [LARGE SCALE GENOMIC DNA]</scope>
    <source>
        <strain evidence="4 5">CBS 101986</strain>
    </source>
</reference>